<organism evidence="4 5">
    <name type="scientific">Mesorhabditis belari</name>
    <dbReference type="NCBI Taxonomy" id="2138241"/>
    <lineage>
        <taxon>Eukaryota</taxon>
        <taxon>Metazoa</taxon>
        <taxon>Ecdysozoa</taxon>
        <taxon>Nematoda</taxon>
        <taxon>Chromadorea</taxon>
        <taxon>Rhabditida</taxon>
        <taxon>Rhabditina</taxon>
        <taxon>Rhabditomorpha</taxon>
        <taxon>Rhabditoidea</taxon>
        <taxon>Rhabditidae</taxon>
        <taxon>Mesorhabditinae</taxon>
        <taxon>Mesorhabditis</taxon>
    </lineage>
</organism>
<reference evidence="5" key="1">
    <citation type="submission" date="2024-02" db="UniProtKB">
        <authorList>
            <consortium name="WormBaseParasite"/>
        </authorList>
    </citation>
    <scope>IDENTIFICATION</scope>
</reference>
<dbReference type="InterPro" id="IPR053123">
    <property type="entry name" value="CPG4-like"/>
</dbReference>
<accession>A0AAF3FD55</accession>
<evidence type="ECO:0000256" key="1">
    <source>
        <dbReference type="SAM" id="Phobius"/>
    </source>
</evidence>
<dbReference type="WBParaSite" id="MBELARI_LOCUS4888">
    <property type="protein sequence ID" value="MBELARI_LOCUS4888"/>
    <property type="gene ID" value="MBELARI_LOCUS4888"/>
</dbReference>
<proteinExistence type="predicted"/>
<evidence type="ECO:0000313" key="5">
    <source>
        <dbReference type="WBParaSite" id="MBELARI_LOCUS4888"/>
    </source>
</evidence>
<keyword evidence="2" id="KW-0732">Signal</keyword>
<evidence type="ECO:0000259" key="3">
    <source>
        <dbReference type="Pfam" id="PF15481"/>
    </source>
</evidence>
<dbReference type="Proteomes" id="UP000887575">
    <property type="component" value="Unassembled WGS sequence"/>
</dbReference>
<feature type="transmembrane region" description="Helical" evidence="1">
    <location>
        <begin position="282"/>
        <end position="304"/>
    </location>
</feature>
<evidence type="ECO:0000313" key="4">
    <source>
        <dbReference type="Proteomes" id="UP000887575"/>
    </source>
</evidence>
<feature type="transmembrane region" description="Helical" evidence="1">
    <location>
        <begin position="325"/>
        <end position="349"/>
    </location>
</feature>
<keyword evidence="1" id="KW-0472">Membrane</keyword>
<feature type="chain" id="PRO_5042292142" evidence="2">
    <location>
        <begin position="17"/>
        <end position="385"/>
    </location>
</feature>
<keyword evidence="1" id="KW-0812">Transmembrane</keyword>
<evidence type="ECO:0000256" key="2">
    <source>
        <dbReference type="SAM" id="SignalP"/>
    </source>
</evidence>
<sequence length="385" mass="42125">MRFFLALLVFPGLVIAYQAFLKSAFSKENSETVLKALGTGKCLRNCLTNLTQALGNVDDGKLSETLNNLCSAYKETTECIKKKFCGGQMAIDITLSGLKEACGARRQIFKTMEKCLDEKASTVYDECELKCGLENATMTVLESEAVQKAVKRGGGPLLVAKAAGPLCQAAICTFPCLYTELNKVCPLSGHYIVDTLLTPLDKGVRFMEAVHMGNLARRRAPQECAPLLDRRGLAQLHLGKTPNPSQFVNGISFLATGVGRLILLLDGDFYTPITSIQCITTYSWPSLLLVAGTLPACANLSLSLERLFAVRYPSLYRSWSNSHKYVLIIGSVIVSLCLYLLGILTSWLFPTQSLSRLCAVMDSAGPYFGTFHYLIICKAYLIGFQ</sequence>
<keyword evidence="4" id="KW-1185">Reference proteome</keyword>
<dbReference type="Pfam" id="PF15481">
    <property type="entry name" value="CPG4"/>
    <property type="match status" value="1"/>
</dbReference>
<keyword evidence="1" id="KW-1133">Transmembrane helix</keyword>
<protein>
    <submittedName>
        <fullName evidence="5">Chondroitin proteoglycan 4 domain-containing protein</fullName>
    </submittedName>
</protein>
<name>A0AAF3FD55_9BILA</name>
<dbReference type="PANTHER" id="PTHR37442">
    <property type="entry name" value="F18A1.7 PROTEIN-RELATED"/>
    <property type="match status" value="1"/>
</dbReference>
<dbReference type="InterPro" id="IPR029153">
    <property type="entry name" value="CPG4"/>
</dbReference>
<feature type="signal peptide" evidence="2">
    <location>
        <begin position="1"/>
        <end position="16"/>
    </location>
</feature>
<dbReference type="AlphaFoldDB" id="A0AAF3FD55"/>
<feature type="domain" description="Chondroitin proteoglycan 4" evidence="3">
    <location>
        <begin position="41"/>
        <end position="131"/>
    </location>
</feature>
<feature type="transmembrane region" description="Helical" evidence="1">
    <location>
        <begin position="364"/>
        <end position="384"/>
    </location>
</feature>
<dbReference type="PANTHER" id="PTHR37442:SF2">
    <property type="entry name" value="CHONDROITIN PROTEOGLYCAN 4"/>
    <property type="match status" value="1"/>
</dbReference>